<keyword evidence="7" id="KW-1185">Reference proteome</keyword>
<comment type="caution">
    <text evidence="6">The sequence shown here is derived from an EMBL/GenBank/DDBJ whole genome shotgun (WGS) entry which is preliminary data.</text>
</comment>
<evidence type="ECO:0000313" key="7">
    <source>
        <dbReference type="Proteomes" id="UP001500653"/>
    </source>
</evidence>
<dbReference type="CDD" id="cd10548">
    <property type="entry name" value="cupin_CDO"/>
    <property type="match status" value="1"/>
</dbReference>
<dbReference type="PANTHER" id="PTHR12918">
    <property type="entry name" value="CYSTEINE DIOXYGENASE"/>
    <property type="match status" value="1"/>
</dbReference>
<dbReference type="Gene3D" id="2.60.120.10">
    <property type="entry name" value="Jelly Rolls"/>
    <property type="match status" value="1"/>
</dbReference>
<protein>
    <recommendedName>
        <fullName evidence="8">Cysteine dioxygenase</fullName>
    </recommendedName>
</protein>
<evidence type="ECO:0000256" key="4">
    <source>
        <dbReference type="ARBA" id="ARBA00023002"/>
    </source>
</evidence>
<sequence>MLPDKLIDEVARMHAEQDRRYRSSLLSQLGDELGAFVEDSRNQEYVNALTPEKNYLRLLLNSPDDPFQVVLVMWGPGKGSPIHDHDGTVGVVSALTGRTREVKYEILHEGGSEVALAAGQDQLVVPGRVTTILPEDDMQLHLMVNEAETWSVTVHIYLDAIHNYRTYDKQSDGLYRASPLQLWFDQINVSDDMNTWRSREPARVAP</sequence>
<evidence type="ECO:0000256" key="1">
    <source>
        <dbReference type="ARBA" id="ARBA00006622"/>
    </source>
</evidence>
<evidence type="ECO:0000313" key="6">
    <source>
        <dbReference type="EMBL" id="GAA1239346.1"/>
    </source>
</evidence>
<dbReference type="SUPFAM" id="SSF51182">
    <property type="entry name" value="RmlC-like cupins"/>
    <property type="match status" value="1"/>
</dbReference>
<name>A0ABP4GX61_9PSEU</name>
<evidence type="ECO:0000256" key="5">
    <source>
        <dbReference type="ARBA" id="ARBA00023004"/>
    </source>
</evidence>
<comment type="similarity">
    <text evidence="1">Belongs to the cysteine dioxygenase family.</text>
</comment>
<evidence type="ECO:0008006" key="8">
    <source>
        <dbReference type="Google" id="ProtNLM"/>
    </source>
</evidence>
<dbReference type="InterPro" id="IPR011051">
    <property type="entry name" value="RmlC_Cupin_sf"/>
</dbReference>
<proteinExistence type="inferred from homology"/>
<keyword evidence="4" id="KW-0560">Oxidoreductase</keyword>
<dbReference type="PANTHER" id="PTHR12918:SF1">
    <property type="entry name" value="CYSTEINE DIOXYGENASE TYPE 1"/>
    <property type="match status" value="1"/>
</dbReference>
<dbReference type="Pfam" id="PF05995">
    <property type="entry name" value="CDO_I"/>
    <property type="match status" value="1"/>
</dbReference>
<dbReference type="RefSeq" id="WP_253862348.1">
    <property type="nucleotide sequence ID" value="NZ_BAAALN010000006.1"/>
</dbReference>
<organism evidence="6 7">
    <name type="scientific">Prauserella halophila</name>
    <dbReference type="NCBI Taxonomy" id="185641"/>
    <lineage>
        <taxon>Bacteria</taxon>
        <taxon>Bacillati</taxon>
        <taxon>Actinomycetota</taxon>
        <taxon>Actinomycetes</taxon>
        <taxon>Pseudonocardiales</taxon>
        <taxon>Pseudonocardiaceae</taxon>
        <taxon>Prauserella</taxon>
    </lineage>
</organism>
<dbReference type="EMBL" id="BAAALN010000006">
    <property type="protein sequence ID" value="GAA1239346.1"/>
    <property type="molecule type" value="Genomic_DNA"/>
</dbReference>
<accession>A0ABP4GX61</accession>
<evidence type="ECO:0000256" key="3">
    <source>
        <dbReference type="ARBA" id="ARBA00022964"/>
    </source>
</evidence>
<keyword evidence="5" id="KW-0408">Iron</keyword>
<gene>
    <name evidence="6" type="ORF">GCM10009676_24990</name>
</gene>
<keyword evidence="3" id="KW-0223">Dioxygenase</keyword>
<dbReference type="InterPro" id="IPR014710">
    <property type="entry name" value="RmlC-like_jellyroll"/>
</dbReference>
<keyword evidence="2" id="KW-0479">Metal-binding</keyword>
<evidence type="ECO:0000256" key="2">
    <source>
        <dbReference type="ARBA" id="ARBA00022723"/>
    </source>
</evidence>
<dbReference type="Proteomes" id="UP001500653">
    <property type="component" value="Unassembled WGS sequence"/>
</dbReference>
<dbReference type="InterPro" id="IPR010300">
    <property type="entry name" value="CDO_1"/>
</dbReference>
<reference evidence="7" key="1">
    <citation type="journal article" date="2019" name="Int. J. Syst. Evol. Microbiol.">
        <title>The Global Catalogue of Microorganisms (GCM) 10K type strain sequencing project: providing services to taxonomists for standard genome sequencing and annotation.</title>
        <authorList>
            <consortium name="The Broad Institute Genomics Platform"/>
            <consortium name="The Broad Institute Genome Sequencing Center for Infectious Disease"/>
            <person name="Wu L."/>
            <person name="Ma J."/>
        </authorList>
    </citation>
    <scope>NUCLEOTIDE SEQUENCE [LARGE SCALE GENOMIC DNA]</scope>
    <source>
        <strain evidence="7">JCM 13023</strain>
    </source>
</reference>